<reference evidence="2" key="1">
    <citation type="journal article" date="2013" name="Genome Announc.">
        <title>Draft genome sequence of the basidiomycetous yeast-like fungus Pseudozyma hubeiensis SY62, which produces an abundant amount of the biosurfactant mannosylerythritol lipids.</title>
        <authorList>
            <person name="Konishi M."/>
            <person name="Hatada Y."/>
            <person name="Horiuchi J."/>
        </authorList>
    </citation>
    <scope>NUCLEOTIDE SEQUENCE [LARGE SCALE GENOMIC DNA]</scope>
    <source>
        <strain evidence="2">SY62</strain>
    </source>
</reference>
<name>R9PAD7_PSEHS</name>
<dbReference type="HOGENOM" id="CLU_1750513_0_0_1"/>
<sequence length="149" mass="16576">MLTKSPVEPRQRRRHLPLSPTCRCAGQRDCRCSTPAKPKVCGGELHNSTTLPRTGNLSLPQLNLRREEIGQDRFSIGWGRGKDRSWDGEKEAVVRNSLRVAVCSGLCLHKIVGNSQLHCVGMQHPLQEEDVVCIYDCDNATNGENLDEA</sequence>
<dbReference type="GeneID" id="24111088"/>
<dbReference type="EMBL" id="DF238816">
    <property type="protein sequence ID" value="GAC98222.1"/>
    <property type="molecule type" value="Genomic_DNA"/>
</dbReference>
<accession>R9PAD7</accession>
<protein>
    <submittedName>
        <fullName evidence="1">Uncharacterized protein</fullName>
    </submittedName>
</protein>
<keyword evidence="2" id="KW-1185">Reference proteome</keyword>
<dbReference type="RefSeq" id="XP_012191809.1">
    <property type="nucleotide sequence ID" value="XM_012336419.1"/>
</dbReference>
<dbReference type="AlphaFoldDB" id="R9PAD7"/>
<evidence type="ECO:0000313" key="2">
    <source>
        <dbReference type="Proteomes" id="UP000014071"/>
    </source>
</evidence>
<dbReference type="Proteomes" id="UP000014071">
    <property type="component" value="Unassembled WGS sequence"/>
</dbReference>
<gene>
    <name evidence="1" type="ORF">PHSY_005811</name>
</gene>
<proteinExistence type="predicted"/>
<evidence type="ECO:0000313" key="1">
    <source>
        <dbReference type="EMBL" id="GAC98222.1"/>
    </source>
</evidence>
<organism evidence="1 2">
    <name type="scientific">Pseudozyma hubeiensis (strain SY62)</name>
    <name type="common">Yeast</name>
    <dbReference type="NCBI Taxonomy" id="1305764"/>
    <lineage>
        <taxon>Eukaryota</taxon>
        <taxon>Fungi</taxon>
        <taxon>Dikarya</taxon>
        <taxon>Basidiomycota</taxon>
        <taxon>Ustilaginomycotina</taxon>
        <taxon>Ustilaginomycetes</taxon>
        <taxon>Ustilaginales</taxon>
        <taxon>Ustilaginaceae</taxon>
        <taxon>Pseudozyma</taxon>
    </lineage>
</organism>